<keyword evidence="4" id="KW-0808">Transferase</keyword>
<evidence type="ECO:0000313" key="5">
    <source>
        <dbReference type="Proteomes" id="UP000195141"/>
    </source>
</evidence>
<dbReference type="AlphaFoldDB" id="A0A242K864"/>
<keyword evidence="4" id="KW-0418">Kinase</keyword>
<accession>A0A242K864</accession>
<dbReference type="GO" id="GO:0016301">
    <property type="term" value="F:kinase activity"/>
    <property type="evidence" value="ECO:0007669"/>
    <property type="project" value="UniProtKB-KW"/>
</dbReference>
<reference evidence="3" key="1">
    <citation type="submission" date="2017-05" db="EMBL/GenBank/DDBJ databases">
        <title>The Genome Sequence of Enterococcus sp. 9E7_DIV0242.</title>
        <authorList>
            <consortium name="The Broad Institute Genomics Platform"/>
            <consortium name="The Broad Institute Genomic Center for Infectious Diseases"/>
            <person name="Earl A."/>
            <person name="Manson A."/>
            <person name="Schwartman J."/>
            <person name="Gilmore M."/>
            <person name="Abouelleil A."/>
            <person name="Cao P."/>
            <person name="Chapman S."/>
            <person name="Cusick C."/>
            <person name="Shea T."/>
            <person name="Young S."/>
            <person name="Neafsey D."/>
            <person name="Nusbaum C."/>
            <person name="Birren B."/>
        </authorList>
    </citation>
    <scope>NUCLEOTIDE SEQUENCE [LARGE SCALE GENOMIC DNA]</scope>
    <source>
        <strain evidence="3">9E7_DIV0242</strain>
    </source>
</reference>
<feature type="transmembrane region" description="Helical" evidence="1">
    <location>
        <begin position="119"/>
        <end position="138"/>
    </location>
</feature>
<dbReference type="PANTHER" id="PTHR40448">
    <property type="entry name" value="TWO-COMPONENT SENSOR HISTIDINE KINASE"/>
    <property type="match status" value="1"/>
</dbReference>
<organism evidence="3">
    <name type="scientific">Candidatus Enterococcus clewellii</name>
    <dbReference type="NCBI Taxonomy" id="1834193"/>
    <lineage>
        <taxon>Bacteria</taxon>
        <taxon>Bacillati</taxon>
        <taxon>Bacillota</taxon>
        <taxon>Bacilli</taxon>
        <taxon>Lactobacillales</taxon>
        <taxon>Enterococcaceae</taxon>
        <taxon>Enterococcus</taxon>
    </lineage>
</organism>
<evidence type="ECO:0000313" key="4">
    <source>
        <dbReference type="EMBL" id="WYJ90962.1"/>
    </source>
</evidence>
<keyword evidence="1" id="KW-0472">Membrane</keyword>
<feature type="transmembrane region" description="Helical" evidence="1">
    <location>
        <begin position="6"/>
        <end position="23"/>
    </location>
</feature>
<dbReference type="EMBL" id="NGMM01000002">
    <property type="protein sequence ID" value="OTP17353.1"/>
    <property type="molecule type" value="Genomic_DNA"/>
</dbReference>
<dbReference type="InterPro" id="IPR032834">
    <property type="entry name" value="NatK-like_C"/>
</dbReference>
<dbReference type="Gene3D" id="3.30.565.10">
    <property type="entry name" value="Histidine kinase-like ATPase, C-terminal domain"/>
    <property type="match status" value="1"/>
</dbReference>
<dbReference type="GO" id="GO:0042802">
    <property type="term" value="F:identical protein binding"/>
    <property type="evidence" value="ECO:0007669"/>
    <property type="project" value="TreeGrafter"/>
</dbReference>
<feature type="transmembrane region" description="Helical" evidence="1">
    <location>
        <begin position="59"/>
        <end position="75"/>
    </location>
</feature>
<sequence length="436" mass="49903">MEIKEWIPTIAVGFQTIFSYIVLKLLINDRNIRKIESILLIFFSTIIGSTFFWVGTYGSVLMILFLLLFGFYFIPTRKLYIAGALSYSLIFMVISDHIAGVADGYIWGTKGISTILWDTFLHMTVSIGLAIGTAFLITKIKPSVEKKVPFLSEFYPIISIMGIFMMVIYYSSIFLGKYLGNNVEIITLNLVFFIFYFFISTVAFLMYASSTKNRYEAQQKELEYLSNQRYMDVMESQFKEISKFRHDYKNILTSMENFIVDRDMDGLDEYYHSMLKTSSKVIEQNNYKLEKLGNIQVRALKSILASKLITAQEKGIDARIEVTETINKVNMDAVSLVRLMGIFLDNAIEELEELGKGILSVAVYQDEQAVHLIIQNSCREDIPKLHQLKAKGFSTKGTNRGNGLSNVQDIVTEAENIRLATTIEHQLFTQKLVIEF</sequence>
<dbReference type="EMBL" id="CP147247">
    <property type="protein sequence ID" value="WYJ90962.1"/>
    <property type="molecule type" value="Genomic_DNA"/>
</dbReference>
<evidence type="ECO:0000313" key="3">
    <source>
        <dbReference type="EMBL" id="OTP17353.1"/>
    </source>
</evidence>
<feature type="transmembrane region" description="Helical" evidence="1">
    <location>
        <begin position="35"/>
        <end position="53"/>
    </location>
</feature>
<feature type="transmembrane region" description="Helical" evidence="1">
    <location>
        <begin position="150"/>
        <end position="173"/>
    </location>
</feature>
<dbReference type="InterPro" id="IPR036890">
    <property type="entry name" value="HATPase_C_sf"/>
</dbReference>
<keyword evidence="5" id="KW-1185">Reference proteome</keyword>
<feature type="transmembrane region" description="Helical" evidence="1">
    <location>
        <begin position="185"/>
        <end position="208"/>
    </location>
</feature>
<protein>
    <submittedName>
        <fullName evidence="4">Two-component system, LytTR family, sensor histidine kinase AgrC</fullName>
    </submittedName>
</protein>
<dbReference type="Pfam" id="PF14501">
    <property type="entry name" value="HATPase_c_5"/>
    <property type="match status" value="1"/>
</dbReference>
<evidence type="ECO:0000256" key="1">
    <source>
        <dbReference type="SAM" id="Phobius"/>
    </source>
</evidence>
<gene>
    <name evidence="3" type="ORF">A5888_001491</name>
    <name evidence="4" type="ORF">A5888_002730</name>
</gene>
<reference evidence="4" key="2">
    <citation type="submission" date="2017-05" db="EMBL/GenBank/DDBJ databases">
        <authorList>
            <consortium name="The Broad Institute Genomics Platform"/>
            <consortium name="The Broad Institute Genomic Center for Infectious Diseases"/>
            <person name="Earl A."/>
            <person name="Manson A."/>
            <person name="Schwartman J."/>
            <person name="Gilmore M."/>
            <person name="Abouelleil A."/>
            <person name="Cao P."/>
            <person name="Chapman S."/>
            <person name="Cusick C."/>
            <person name="Shea T."/>
            <person name="Young S."/>
            <person name="Neafsey D."/>
            <person name="Nusbaum C."/>
            <person name="Birren B."/>
        </authorList>
    </citation>
    <scope>NUCLEOTIDE SEQUENCE</scope>
    <source>
        <strain evidence="4">9E7_DIV0242</strain>
    </source>
</reference>
<feature type="domain" description="Sensor histidine kinase NatK-like C-terminal" evidence="2">
    <location>
        <begin position="331"/>
        <end position="434"/>
    </location>
</feature>
<evidence type="ECO:0000259" key="2">
    <source>
        <dbReference type="Pfam" id="PF14501"/>
    </source>
</evidence>
<proteinExistence type="predicted"/>
<reference evidence="4" key="3">
    <citation type="submission" date="2024-03" db="EMBL/GenBank/DDBJ databases">
        <title>The Genome Sequence of Enterococcus sp. DIV0242b.</title>
        <authorList>
            <consortium name="The Broad Institute Genomics Platform"/>
            <consortium name="The Broad Institute Microbial Omics Core"/>
            <consortium name="The Broad Institute Genomic Center for Infectious Diseases"/>
            <person name="Earl A."/>
            <person name="Manson A."/>
            <person name="Gilmore M."/>
            <person name="Schwartman J."/>
            <person name="Shea T."/>
            <person name="Abouelleil A."/>
            <person name="Cao P."/>
            <person name="Chapman S."/>
            <person name="Cusick C."/>
            <person name="Young S."/>
            <person name="Neafsey D."/>
            <person name="Nusbaum C."/>
            <person name="Birren B."/>
        </authorList>
    </citation>
    <scope>NUCLEOTIDE SEQUENCE</scope>
    <source>
        <strain evidence="4">9E7_DIV0242</strain>
    </source>
</reference>
<feature type="transmembrane region" description="Helical" evidence="1">
    <location>
        <begin position="87"/>
        <end position="107"/>
    </location>
</feature>
<keyword evidence="1" id="KW-0812">Transmembrane</keyword>
<name>A0A242K864_9ENTE</name>
<dbReference type="PANTHER" id="PTHR40448:SF1">
    <property type="entry name" value="TWO-COMPONENT SENSOR HISTIDINE KINASE"/>
    <property type="match status" value="1"/>
</dbReference>
<keyword evidence="1" id="KW-1133">Transmembrane helix</keyword>
<dbReference type="Proteomes" id="UP000195141">
    <property type="component" value="Chromosome"/>
</dbReference>
<dbReference type="SUPFAM" id="SSF55874">
    <property type="entry name" value="ATPase domain of HSP90 chaperone/DNA topoisomerase II/histidine kinase"/>
    <property type="match status" value="1"/>
</dbReference>